<evidence type="ECO:0000313" key="1">
    <source>
        <dbReference type="EMBL" id="RSN78005.1"/>
    </source>
</evidence>
<reference evidence="2 4" key="2">
    <citation type="journal article" date="2019" name="Nat. Microbiol.">
        <title>Wide diversity of methane and short-chain alkane metabolisms in uncultured archaea.</title>
        <authorList>
            <person name="Borrel G."/>
            <person name="Adam P.S."/>
            <person name="McKay L.J."/>
            <person name="Chen L.X."/>
            <person name="Sierra-Garcia I.N."/>
            <person name="Sieber C.M."/>
            <person name="Letourneur Q."/>
            <person name="Ghozlane A."/>
            <person name="Andersen G.L."/>
            <person name="Li W.J."/>
            <person name="Hallam S.J."/>
            <person name="Muyzer G."/>
            <person name="de Oliveira V.M."/>
            <person name="Inskeep W.P."/>
            <person name="Banfield J.F."/>
            <person name="Gribaldo S."/>
        </authorList>
    </citation>
    <scope>NUCLEOTIDE SEQUENCE [LARGE SCALE GENOMIC DNA]</scope>
    <source>
        <strain evidence="2">NM4</strain>
    </source>
</reference>
<comment type="caution">
    <text evidence="1">The sequence shown here is derived from an EMBL/GenBank/DDBJ whole genome shotgun (WGS) entry which is preliminary data.</text>
</comment>
<dbReference type="RefSeq" id="WP_125670332.1">
    <property type="nucleotide sequence ID" value="NZ_RCOS01000026.1"/>
</dbReference>
<evidence type="ECO:0000313" key="2">
    <source>
        <dbReference type="EMBL" id="RZN63126.1"/>
    </source>
</evidence>
<proteinExistence type="predicted"/>
<evidence type="ECO:0000313" key="3">
    <source>
        <dbReference type="Proteomes" id="UP000277582"/>
    </source>
</evidence>
<dbReference type="Proteomes" id="UP000277582">
    <property type="component" value="Unassembled WGS sequence"/>
</dbReference>
<sequence length="91" mass="10464">MNEDKLRVIAIKLRKQKAEIREALKQSEARGSNAERIIELTNEIIALVGGERINRRENLSIEELKELSLRASIAFRDYLKSQLDSDTVQNI</sequence>
<dbReference type="AlphaFoldDB" id="A0A429GW65"/>
<dbReference type="Proteomes" id="UP000316217">
    <property type="component" value="Unassembled WGS sequence"/>
</dbReference>
<dbReference type="EMBL" id="RCOS01000026">
    <property type="protein sequence ID" value="RSN78005.1"/>
    <property type="molecule type" value="Genomic_DNA"/>
</dbReference>
<name>A0A429GW65_9CREN</name>
<gene>
    <name evidence="1" type="ORF">D6D85_01680</name>
    <name evidence="2" type="ORF">EF810_01395</name>
</gene>
<protein>
    <submittedName>
        <fullName evidence="1">Uncharacterized protein</fullName>
    </submittedName>
</protein>
<organism evidence="1 3">
    <name type="scientific">Candidatus Methanodesulfokora washburnensis</name>
    <dbReference type="NCBI Taxonomy" id="2478471"/>
    <lineage>
        <taxon>Archaea</taxon>
        <taxon>Thermoproteota</taxon>
        <taxon>Candidatus Korarchaeia</taxon>
        <taxon>Candidatus Korarchaeia incertae sedis</taxon>
        <taxon>Candidatus Methanodesulfokora</taxon>
    </lineage>
</organism>
<evidence type="ECO:0000313" key="4">
    <source>
        <dbReference type="Proteomes" id="UP000316217"/>
    </source>
</evidence>
<dbReference type="EMBL" id="RXII01000023">
    <property type="protein sequence ID" value="RZN63126.1"/>
    <property type="molecule type" value="Genomic_DNA"/>
</dbReference>
<keyword evidence="3" id="KW-1185">Reference proteome</keyword>
<accession>A0A429GW65</accession>
<reference evidence="1 3" key="1">
    <citation type="submission" date="2018-10" db="EMBL/GenBank/DDBJ databases">
        <title>Co-occurring genomic capacity for anaerobic methane metabolism and dissimilatory sulfite reduction discovered in the Korarchaeota.</title>
        <authorList>
            <person name="Mckay L.J."/>
            <person name="Dlakic M."/>
            <person name="Fields M.W."/>
            <person name="Delmont T.O."/>
            <person name="Eren A.M."/>
            <person name="Jay Z.J."/>
            <person name="Klingelsmith K.B."/>
            <person name="Rusch D.B."/>
            <person name="Inskeep W.P."/>
        </authorList>
    </citation>
    <scope>NUCLEOTIDE SEQUENCE [LARGE SCALE GENOMIC DNA]</scope>
    <source>
        <strain evidence="1 3">MDKW</strain>
    </source>
</reference>